<feature type="compositionally biased region" description="Low complexity" evidence="1">
    <location>
        <begin position="173"/>
        <end position="184"/>
    </location>
</feature>
<gene>
    <name evidence="2" type="ORF">SAMN05421762_2134</name>
</gene>
<evidence type="ECO:0000313" key="2">
    <source>
        <dbReference type="EMBL" id="SFC76888.1"/>
    </source>
</evidence>
<feature type="compositionally biased region" description="Basic and acidic residues" evidence="1">
    <location>
        <begin position="223"/>
        <end position="238"/>
    </location>
</feature>
<protein>
    <recommendedName>
        <fullName evidence="4">Type IV pilus biogenesis protein PilP</fullName>
    </recommendedName>
</protein>
<feature type="region of interest" description="Disordered" evidence="1">
    <location>
        <begin position="173"/>
        <end position="263"/>
    </location>
</feature>
<feature type="region of interest" description="Disordered" evidence="1">
    <location>
        <begin position="474"/>
        <end position="644"/>
    </location>
</feature>
<evidence type="ECO:0008006" key="4">
    <source>
        <dbReference type="Google" id="ProtNLM"/>
    </source>
</evidence>
<sequence length="956" mass="97920">MEGIALLQRAASGWALVGEAAPESADLAGEMATLRAMADRLDPAPTFKIVIPNDQIRYVSVPAGAPDPETRRQLVAQALDGQTPYALDELVTDSIVTGKMLQIAAVAIDTLQEADEFARGFGFQPVCFAAMPETRDYAGEPYFGTAHDVPADIHVEQDAVAIRVNGRVQMPDDAASADTAAGAAKADEGPVSFVSRRGRDDAPAHSVAASDAATPADPSLDPAKADPGTDLRDAKDASRITLSPPETDFRTPTQIEDAPKGPGLAARISGSFAGVTGALAGLRARRAARKEPAIENPVFAAQDALRDTVDAPSGQEVAPEQAPATETVEQTPDTSKPAAKKPAKSRRKGKAKDPAPAKDVTPPAVEDPVSIAPESVVSESTAPEGIPADAPRVVGSLTAEERKKEAERLTVFGARNGASYDTDTGKPAMAAAIVLAVFLLGTAGWAAIFLNDDLAPFFGASDEAAEPEEAIAAAPAPDSQGQDQREDRAVTAPEPLSTGEATGDDAVSPLIVTEAVEEAESQEDAAETAVPGPEAAEQAETATDGDGQELPAQDPATDPSNDPGAEARYAATGIWQQSPDQLDSDAPGAQASPDTGDDPSAVADNAGPEGAPRQVPQLSLSTLEPDALPAPPGPPATQGRRYVMDDRGLVIATPEGAETPAGILVFTGAPPLTPPTRPGTQDDAALRPAPAETPADSAAENPATDVATAGDPAPSTTVADATEETPAAAGTTDTAAAEEVAEEPQVAIAARPVKRPQPRPFAEPDAVQQAVAEATADTGLAPAASLASAAIQPNTGSALIEDAVRASLSAGLASGAGSGAGAATDEAITEDDGEPELEPTFTALRPLNRPSNIQEIAAAARTTPVAPPSVEPNVPSSASVTRQATLRNAINLNRINLIGVYGQPSDRRALVRLSNGRYRKVKVGDRIDGGRVLAIGDASLRYQKNGRNLTLDMPKG</sequence>
<organism evidence="2 3">
    <name type="scientific">Pseudooceanicola nitratireducens</name>
    <dbReference type="NCBI Taxonomy" id="517719"/>
    <lineage>
        <taxon>Bacteria</taxon>
        <taxon>Pseudomonadati</taxon>
        <taxon>Pseudomonadota</taxon>
        <taxon>Alphaproteobacteria</taxon>
        <taxon>Rhodobacterales</taxon>
        <taxon>Paracoccaceae</taxon>
        <taxon>Pseudooceanicola</taxon>
    </lineage>
</organism>
<dbReference type="STRING" id="517719.SAMN05421762_2134"/>
<dbReference type="EMBL" id="FOLX01000001">
    <property type="protein sequence ID" value="SFC76888.1"/>
    <property type="molecule type" value="Genomic_DNA"/>
</dbReference>
<feature type="region of interest" description="Disordered" evidence="1">
    <location>
        <begin position="813"/>
        <end position="838"/>
    </location>
</feature>
<feature type="region of interest" description="Disordered" evidence="1">
    <location>
        <begin position="310"/>
        <end position="391"/>
    </location>
</feature>
<proteinExistence type="predicted"/>
<dbReference type="Proteomes" id="UP000231644">
    <property type="component" value="Unassembled WGS sequence"/>
</dbReference>
<evidence type="ECO:0000256" key="1">
    <source>
        <dbReference type="SAM" id="MobiDB-lite"/>
    </source>
</evidence>
<feature type="compositionally biased region" description="Basic residues" evidence="1">
    <location>
        <begin position="338"/>
        <end position="350"/>
    </location>
</feature>
<dbReference type="AlphaFoldDB" id="A0A1I1M109"/>
<feature type="region of interest" description="Disordered" evidence="1">
    <location>
        <begin position="665"/>
        <end position="770"/>
    </location>
</feature>
<feature type="compositionally biased region" description="Low complexity" evidence="1">
    <location>
        <begin position="204"/>
        <end position="222"/>
    </location>
</feature>
<name>A0A1I1M109_9RHOB</name>
<accession>A0A1I1M109</accession>
<feature type="compositionally biased region" description="Acidic residues" evidence="1">
    <location>
        <begin position="515"/>
        <end position="526"/>
    </location>
</feature>
<feature type="compositionally biased region" description="Acidic residues" evidence="1">
    <location>
        <begin position="827"/>
        <end position="837"/>
    </location>
</feature>
<keyword evidence="3" id="KW-1185">Reference proteome</keyword>
<reference evidence="2 3" key="1">
    <citation type="submission" date="2016-10" db="EMBL/GenBank/DDBJ databases">
        <authorList>
            <person name="de Groot N.N."/>
        </authorList>
    </citation>
    <scope>NUCLEOTIDE SEQUENCE [LARGE SCALE GENOMIC DNA]</scope>
    <source>
        <strain evidence="2 3">DSM 29619</strain>
    </source>
</reference>
<evidence type="ECO:0000313" key="3">
    <source>
        <dbReference type="Proteomes" id="UP000231644"/>
    </source>
</evidence>
<feature type="compositionally biased region" description="Low complexity" evidence="1">
    <location>
        <begin position="716"/>
        <end position="750"/>
    </location>
</feature>